<dbReference type="Gene3D" id="2.30.29.30">
    <property type="entry name" value="Pleckstrin-homology domain (PH domain)/Phosphotyrosine-binding domain (PTB)"/>
    <property type="match status" value="1"/>
</dbReference>
<dbReference type="InterPro" id="IPR001452">
    <property type="entry name" value="SH3_domain"/>
</dbReference>
<reference evidence="6 7" key="1">
    <citation type="submission" date="2015-08" db="EMBL/GenBank/DDBJ databases">
        <title>The genome of the Asian arowana (Scleropages formosus).</title>
        <authorList>
            <person name="Tan M.H."/>
            <person name="Gan H.M."/>
            <person name="Croft L.J."/>
            <person name="Austin C.M."/>
        </authorList>
    </citation>
    <scope>NUCLEOTIDE SEQUENCE [LARGE SCALE GENOMIC DNA]</scope>
    <source>
        <strain evidence="6">Aro1</strain>
    </source>
</reference>
<dbReference type="GO" id="GO:0005085">
    <property type="term" value="F:guanyl-nucleotide exchange factor activity"/>
    <property type="evidence" value="ECO:0007669"/>
    <property type="project" value="InterPro"/>
</dbReference>
<organism evidence="6 7">
    <name type="scientific">Scleropages formosus</name>
    <name type="common">Asian bonytongue</name>
    <name type="synonym">Osteoglossum formosum</name>
    <dbReference type="NCBI Taxonomy" id="113540"/>
    <lineage>
        <taxon>Eukaryota</taxon>
        <taxon>Metazoa</taxon>
        <taxon>Chordata</taxon>
        <taxon>Craniata</taxon>
        <taxon>Vertebrata</taxon>
        <taxon>Euteleostomi</taxon>
        <taxon>Actinopterygii</taxon>
        <taxon>Neopterygii</taxon>
        <taxon>Teleostei</taxon>
        <taxon>Osteoglossocephala</taxon>
        <taxon>Osteoglossomorpha</taxon>
        <taxon>Osteoglossiformes</taxon>
        <taxon>Osteoglossidae</taxon>
        <taxon>Scleropages</taxon>
    </lineage>
</organism>
<dbReference type="Pfam" id="PF14604">
    <property type="entry name" value="SH3_9"/>
    <property type="match status" value="1"/>
</dbReference>
<dbReference type="InterPro" id="IPR001849">
    <property type="entry name" value="PH_domain"/>
</dbReference>
<comment type="caution">
    <text evidence="6">The sequence shown here is derived from an EMBL/GenBank/DDBJ whole genome shotgun (WGS) entry which is preliminary data.</text>
</comment>
<protein>
    <recommendedName>
        <fullName evidence="8">Ephexin-1-like</fullName>
    </recommendedName>
</protein>
<dbReference type="InterPro" id="IPR047270">
    <property type="entry name" value="PH_ephexin"/>
</dbReference>
<sequence length="471" mass="54968">RETSRVSRKGQHRWLKQFWQNRSLVLESGVLEHLSKQQLLLQESMYEVVTTEFSYLESLTVAVDHFMESPALSLLLTPHDHKSLFSSIARIKEISQNFLDAMIRELDTSLFFDVCVVIHRYTSQHFGAYVDYVRNMSYQEHTLHNLRKQNPQFVEILDQLQEHPLCNRLPLKSFLVLPLQRVTRLKILVENILKRTEQGSKNQTSAQIALKEISKVVDSCNREVGKMKQMEELVRIANKTEFECKALPLISSSRWLVRQGELTELTDKENIFGQRKLSPVYLLLFNDLLLVAVKKGVDRFVVQDHVHRSLIEISDGEDVECELDRTFRLVLLKNHKGSTSERLLRAPSLEERTLWVQALSPQKRGEEVIYEEWDCPQVQCTESYYTQQPGELSLQLGDVINIIQKTHDGFLEGKKLVDGEQGWFPISCVREIANEHVQRRNLRQRYHVLQTASHLLSRRYLPQECRNTTCF</sequence>
<evidence type="ECO:0000256" key="2">
    <source>
        <dbReference type="PROSITE-ProRule" id="PRU00192"/>
    </source>
</evidence>
<evidence type="ECO:0008006" key="8">
    <source>
        <dbReference type="Google" id="ProtNLM"/>
    </source>
</evidence>
<evidence type="ECO:0000259" key="3">
    <source>
        <dbReference type="PROSITE" id="PS50002"/>
    </source>
</evidence>
<dbReference type="AlphaFoldDB" id="A0A0P7UPI3"/>
<feature type="domain" description="DH" evidence="5">
    <location>
        <begin position="40"/>
        <end position="223"/>
    </location>
</feature>
<accession>A0A0P7UPI3</accession>
<dbReference type="CDD" id="cd00160">
    <property type="entry name" value="RhoGEF"/>
    <property type="match status" value="1"/>
</dbReference>
<feature type="domain" description="PH" evidence="4">
    <location>
        <begin position="255"/>
        <end position="364"/>
    </location>
</feature>
<keyword evidence="1 2" id="KW-0728">SH3 domain</keyword>
<dbReference type="InterPro" id="IPR036028">
    <property type="entry name" value="SH3-like_dom_sf"/>
</dbReference>
<dbReference type="CDD" id="cd01221">
    <property type="entry name" value="PH_ephexin"/>
    <property type="match status" value="1"/>
</dbReference>
<evidence type="ECO:0000259" key="5">
    <source>
        <dbReference type="PROSITE" id="PS50010"/>
    </source>
</evidence>
<feature type="domain" description="SH3" evidence="3">
    <location>
        <begin position="373"/>
        <end position="434"/>
    </location>
</feature>
<dbReference type="SUPFAM" id="SSF50729">
    <property type="entry name" value="PH domain-like"/>
    <property type="match status" value="1"/>
</dbReference>
<dbReference type="Gene3D" id="1.20.900.10">
    <property type="entry name" value="Dbl homology (DH) domain"/>
    <property type="match status" value="1"/>
</dbReference>
<dbReference type="SMART" id="SM00326">
    <property type="entry name" value="SH3"/>
    <property type="match status" value="1"/>
</dbReference>
<dbReference type="SUPFAM" id="SSF50044">
    <property type="entry name" value="SH3-domain"/>
    <property type="match status" value="1"/>
</dbReference>
<dbReference type="EMBL" id="JARO02009589">
    <property type="protein sequence ID" value="KPP61451.1"/>
    <property type="molecule type" value="Genomic_DNA"/>
</dbReference>
<dbReference type="InterPro" id="IPR000219">
    <property type="entry name" value="DH_dom"/>
</dbReference>
<dbReference type="SMART" id="SM00233">
    <property type="entry name" value="PH"/>
    <property type="match status" value="1"/>
</dbReference>
<dbReference type="Gene3D" id="2.30.30.40">
    <property type="entry name" value="SH3 Domains"/>
    <property type="match status" value="1"/>
</dbReference>
<dbReference type="PANTHER" id="PTHR12845:SF10">
    <property type="entry name" value="EPHEXIN-1-LIKE"/>
    <property type="match status" value="1"/>
</dbReference>
<dbReference type="PROSITE" id="PS50003">
    <property type="entry name" value="PH_DOMAIN"/>
    <property type="match status" value="1"/>
</dbReference>
<proteinExistence type="predicted"/>
<feature type="non-terminal residue" evidence="6">
    <location>
        <position position="1"/>
    </location>
</feature>
<dbReference type="InterPro" id="IPR047271">
    <property type="entry name" value="Ephexin-like"/>
</dbReference>
<dbReference type="Proteomes" id="UP000034805">
    <property type="component" value="Unassembled WGS sequence"/>
</dbReference>
<dbReference type="SMART" id="SM00325">
    <property type="entry name" value="RhoGEF"/>
    <property type="match status" value="1"/>
</dbReference>
<dbReference type="Pfam" id="PF00169">
    <property type="entry name" value="PH"/>
    <property type="match status" value="1"/>
</dbReference>
<dbReference type="SUPFAM" id="SSF48065">
    <property type="entry name" value="DBL homology domain (DH-domain)"/>
    <property type="match status" value="1"/>
</dbReference>
<dbReference type="PROSITE" id="PS50002">
    <property type="entry name" value="SH3"/>
    <property type="match status" value="1"/>
</dbReference>
<evidence type="ECO:0000259" key="4">
    <source>
        <dbReference type="PROSITE" id="PS50003"/>
    </source>
</evidence>
<evidence type="ECO:0000256" key="1">
    <source>
        <dbReference type="ARBA" id="ARBA00022443"/>
    </source>
</evidence>
<name>A0A0P7UPI3_SCLFO</name>
<dbReference type="InterPro" id="IPR035899">
    <property type="entry name" value="DBL_dom_sf"/>
</dbReference>
<gene>
    <name evidence="6" type="ORF">Z043_120446</name>
</gene>
<dbReference type="InterPro" id="IPR011993">
    <property type="entry name" value="PH-like_dom_sf"/>
</dbReference>
<evidence type="ECO:0000313" key="6">
    <source>
        <dbReference type="EMBL" id="KPP61451.1"/>
    </source>
</evidence>
<evidence type="ECO:0000313" key="7">
    <source>
        <dbReference type="Proteomes" id="UP000034805"/>
    </source>
</evidence>
<dbReference type="Pfam" id="PF00621">
    <property type="entry name" value="RhoGEF"/>
    <property type="match status" value="1"/>
</dbReference>
<dbReference type="PROSITE" id="PS50010">
    <property type="entry name" value="DH_2"/>
    <property type="match status" value="1"/>
</dbReference>
<dbReference type="PANTHER" id="PTHR12845">
    <property type="entry name" value="GUANINE NUCLEOTIDE EXCHANGE FACTOR"/>
    <property type="match status" value="1"/>
</dbReference>